<dbReference type="PANTHER" id="PTHR28055:SF1">
    <property type="entry name" value="ALTERED INHERITANCE OF MITOCHONDRIA PROTEIN 41, MITOCHONDRIAL"/>
    <property type="match status" value="1"/>
</dbReference>
<dbReference type="Proteomes" id="UP000199666">
    <property type="component" value="Unassembled WGS sequence"/>
</dbReference>
<dbReference type="SUPFAM" id="SSF89095">
    <property type="entry name" value="GatB/YqeY motif"/>
    <property type="match status" value="1"/>
</dbReference>
<dbReference type="PANTHER" id="PTHR28055">
    <property type="entry name" value="ALTERED INHERITANCE OF MITOCHONDRIA PROTEIN 41, MITOCHONDRIAL"/>
    <property type="match status" value="1"/>
</dbReference>
<gene>
    <name evidence="1" type="ORF">SAMN04489864_10658</name>
</gene>
<dbReference type="Pfam" id="PF09424">
    <property type="entry name" value="YqeY"/>
    <property type="match status" value="1"/>
</dbReference>
<protein>
    <recommendedName>
        <fullName evidence="3">GatB/YqeY domain-containing protein</fullName>
    </recommendedName>
</protein>
<reference evidence="1 2" key="1">
    <citation type="submission" date="2016-10" db="EMBL/GenBank/DDBJ databases">
        <authorList>
            <person name="de Groot N.N."/>
        </authorList>
    </citation>
    <scope>NUCLEOTIDE SEQUENCE [LARGE SCALE GENOMIC DNA]</scope>
    <source>
        <strain evidence="1 2">DSM 18684</strain>
    </source>
</reference>
<dbReference type="AlphaFoldDB" id="A0A1I2XV06"/>
<dbReference type="RefSeq" id="WP_090994085.1">
    <property type="nucleotide sequence ID" value="NZ_FOPP01000006.1"/>
</dbReference>
<sequence length="149" mass="16213">MIANTIDQEIKQAMLAKDQAKLRGLRAIKAAILLAKTEKGQAEELTEEAELKILQRLVKQRKESATIYKDQGREDLFAVEQEEIDVINQFLPQQLDSDAIAAVVARIIAETGASSIKEMGKVMGIANKELAGKADGKLIGELVKAQLGA</sequence>
<dbReference type="InterPro" id="IPR019004">
    <property type="entry name" value="YqeY/Aim41"/>
</dbReference>
<evidence type="ECO:0000313" key="2">
    <source>
        <dbReference type="Proteomes" id="UP000199666"/>
    </source>
</evidence>
<dbReference type="InterPro" id="IPR003789">
    <property type="entry name" value="Asn/Gln_tRNA_amidoTrase-B-like"/>
</dbReference>
<dbReference type="InterPro" id="IPR023168">
    <property type="entry name" value="GatB_Yqey_C_2"/>
</dbReference>
<evidence type="ECO:0000313" key="1">
    <source>
        <dbReference type="EMBL" id="SFH17314.1"/>
    </source>
</evidence>
<dbReference type="GO" id="GO:0016884">
    <property type="term" value="F:carbon-nitrogen ligase activity, with glutamine as amido-N-donor"/>
    <property type="evidence" value="ECO:0007669"/>
    <property type="project" value="InterPro"/>
</dbReference>
<name>A0A1I2XV06_9SPHI</name>
<dbReference type="Gene3D" id="1.10.10.410">
    <property type="match status" value="1"/>
</dbReference>
<dbReference type="OrthoDB" id="9788127at2"/>
<dbReference type="STRING" id="414048.SAMN04489864_10658"/>
<dbReference type="EMBL" id="FOPP01000006">
    <property type="protein sequence ID" value="SFH17314.1"/>
    <property type="molecule type" value="Genomic_DNA"/>
</dbReference>
<keyword evidence="2" id="KW-1185">Reference proteome</keyword>
<evidence type="ECO:0008006" key="3">
    <source>
        <dbReference type="Google" id="ProtNLM"/>
    </source>
</evidence>
<organism evidence="1 2">
    <name type="scientific">Pedobacter insulae</name>
    <dbReference type="NCBI Taxonomy" id="414048"/>
    <lineage>
        <taxon>Bacteria</taxon>
        <taxon>Pseudomonadati</taxon>
        <taxon>Bacteroidota</taxon>
        <taxon>Sphingobacteriia</taxon>
        <taxon>Sphingobacteriales</taxon>
        <taxon>Sphingobacteriaceae</taxon>
        <taxon>Pedobacter</taxon>
    </lineage>
</organism>
<dbReference type="Gene3D" id="1.10.1510.10">
    <property type="entry name" value="Uncharacterised protein YqeY/AIM41 PF09424, N-terminal domain"/>
    <property type="match status" value="1"/>
</dbReference>
<proteinExistence type="predicted"/>
<accession>A0A1I2XV06</accession>
<dbReference type="InterPro" id="IPR042184">
    <property type="entry name" value="YqeY/Aim41_N"/>
</dbReference>